<dbReference type="GO" id="GO:0097272">
    <property type="term" value="P:ammonium homeostasis"/>
    <property type="evidence" value="ECO:0007669"/>
    <property type="project" value="TreeGrafter"/>
</dbReference>
<keyword evidence="6 8" id="KW-0472">Membrane</keyword>
<feature type="compositionally biased region" description="Basic and acidic residues" evidence="9">
    <location>
        <begin position="463"/>
        <end position="472"/>
    </location>
</feature>
<evidence type="ECO:0000256" key="5">
    <source>
        <dbReference type="ARBA" id="ARBA00022989"/>
    </source>
</evidence>
<dbReference type="PANTHER" id="PTHR11730">
    <property type="entry name" value="AMMONIUM TRANSPORTER"/>
    <property type="match status" value="1"/>
</dbReference>
<dbReference type="InterPro" id="IPR024041">
    <property type="entry name" value="NH4_transpt_AmtB-like_dom"/>
</dbReference>
<feature type="transmembrane region" description="Helical" evidence="8">
    <location>
        <begin position="119"/>
        <end position="137"/>
    </location>
</feature>
<name>A0A7S3A3V4_9RHOD</name>
<dbReference type="Pfam" id="PF00909">
    <property type="entry name" value="Ammonium_transp"/>
    <property type="match status" value="1"/>
</dbReference>
<feature type="domain" description="Ammonium transporter AmtB-like" evidence="10">
    <location>
        <begin position="36"/>
        <end position="452"/>
    </location>
</feature>
<evidence type="ECO:0000256" key="2">
    <source>
        <dbReference type="ARBA" id="ARBA00005887"/>
    </source>
</evidence>
<dbReference type="AlphaFoldDB" id="A0A7S3A3V4"/>
<dbReference type="PROSITE" id="PS01219">
    <property type="entry name" value="AMMONIUM_TRANSP"/>
    <property type="match status" value="1"/>
</dbReference>
<evidence type="ECO:0000256" key="6">
    <source>
        <dbReference type="ARBA" id="ARBA00023136"/>
    </source>
</evidence>
<accession>A0A7S3A3V4</accession>
<comment type="subcellular location">
    <subcellularLocation>
        <location evidence="8">Cell membrane</location>
        <topology evidence="8">Multi-pass membrane protein</topology>
    </subcellularLocation>
    <subcellularLocation>
        <location evidence="1">Membrane</location>
        <topology evidence="1">Multi-pass membrane protein</topology>
    </subcellularLocation>
</comment>
<organism evidence="11">
    <name type="scientific">Rhodosorus marinus</name>
    <dbReference type="NCBI Taxonomy" id="101924"/>
    <lineage>
        <taxon>Eukaryota</taxon>
        <taxon>Rhodophyta</taxon>
        <taxon>Stylonematophyceae</taxon>
        <taxon>Stylonematales</taxon>
        <taxon>Stylonemataceae</taxon>
        <taxon>Rhodosorus</taxon>
    </lineage>
</organism>
<feature type="transmembrane region" description="Helical" evidence="8">
    <location>
        <begin position="144"/>
        <end position="165"/>
    </location>
</feature>
<evidence type="ECO:0000256" key="9">
    <source>
        <dbReference type="SAM" id="MobiDB-lite"/>
    </source>
</evidence>
<evidence type="ECO:0000259" key="10">
    <source>
        <dbReference type="Pfam" id="PF00909"/>
    </source>
</evidence>
<feature type="transmembrane region" description="Helical" evidence="8">
    <location>
        <begin position="297"/>
        <end position="317"/>
    </location>
</feature>
<evidence type="ECO:0000256" key="8">
    <source>
        <dbReference type="RuleBase" id="RU362002"/>
    </source>
</evidence>
<feature type="transmembrane region" description="Helical" evidence="8">
    <location>
        <begin position="323"/>
        <end position="346"/>
    </location>
</feature>
<keyword evidence="3 8" id="KW-0813">Transport</keyword>
<proteinExistence type="inferred from homology"/>
<dbReference type="Gene3D" id="1.10.3430.10">
    <property type="entry name" value="Ammonium transporter AmtB like domains"/>
    <property type="match status" value="1"/>
</dbReference>
<feature type="transmembrane region" description="Helical" evidence="8">
    <location>
        <begin position="358"/>
        <end position="379"/>
    </location>
</feature>
<dbReference type="SUPFAM" id="SSF111352">
    <property type="entry name" value="Ammonium transporter"/>
    <property type="match status" value="1"/>
</dbReference>
<feature type="region of interest" description="Disordered" evidence="9">
    <location>
        <begin position="459"/>
        <end position="502"/>
    </location>
</feature>
<feature type="transmembrane region" description="Helical" evidence="8">
    <location>
        <begin position="69"/>
        <end position="90"/>
    </location>
</feature>
<dbReference type="EMBL" id="HBHW01033487">
    <property type="protein sequence ID" value="CAE0057802.1"/>
    <property type="molecule type" value="Transcribed_RNA"/>
</dbReference>
<evidence type="ECO:0000256" key="7">
    <source>
        <dbReference type="ARBA" id="ARBA00023177"/>
    </source>
</evidence>
<keyword evidence="7 8" id="KW-0924">Ammonia transport</keyword>
<dbReference type="GO" id="GO:0008519">
    <property type="term" value="F:ammonium channel activity"/>
    <property type="evidence" value="ECO:0007669"/>
    <property type="project" value="InterPro"/>
</dbReference>
<reference evidence="11" key="1">
    <citation type="submission" date="2021-01" db="EMBL/GenBank/DDBJ databases">
        <authorList>
            <person name="Corre E."/>
            <person name="Pelletier E."/>
            <person name="Niang G."/>
            <person name="Scheremetjew M."/>
            <person name="Finn R."/>
            <person name="Kale V."/>
            <person name="Holt S."/>
            <person name="Cochrane G."/>
            <person name="Meng A."/>
            <person name="Brown T."/>
            <person name="Cohen L."/>
        </authorList>
    </citation>
    <scope>NUCLEOTIDE SEQUENCE</scope>
    <source>
        <strain evidence="11">CCMP 769</strain>
    </source>
</reference>
<protein>
    <recommendedName>
        <fullName evidence="8">Ammonium transporter</fullName>
    </recommendedName>
</protein>
<evidence type="ECO:0000256" key="3">
    <source>
        <dbReference type="ARBA" id="ARBA00022448"/>
    </source>
</evidence>
<keyword evidence="5 8" id="KW-1133">Transmembrane helix</keyword>
<dbReference type="FunFam" id="1.10.3430.10:FF:000008">
    <property type="entry name" value="Ammonium transporter"/>
    <property type="match status" value="1"/>
</dbReference>
<dbReference type="InterPro" id="IPR029020">
    <property type="entry name" value="Ammonium/urea_transptr"/>
</dbReference>
<evidence type="ECO:0000313" key="11">
    <source>
        <dbReference type="EMBL" id="CAE0057802.1"/>
    </source>
</evidence>
<dbReference type="GO" id="GO:0005886">
    <property type="term" value="C:plasma membrane"/>
    <property type="evidence" value="ECO:0007669"/>
    <property type="project" value="UniProtKB-SubCell"/>
</dbReference>
<dbReference type="PANTHER" id="PTHR11730:SF6">
    <property type="entry name" value="AMMONIUM TRANSPORTER"/>
    <property type="match status" value="1"/>
</dbReference>
<evidence type="ECO:0000256" key="4">
    <source>
        <dbReference type="ARBA" id="ARBA00022692"/>
    </source>
</evidence>
<feature type="transmembrane region" description="Helical" evidence="8">
    <location>
        <begin position="399"/>
        <end position="425"/>
    </location>
</feature>
<keyword evidence="4 8" id="KW-0812">Transmembrane</keyword>
<dbReference type="InterPro" id="IPR001905">
    <property type="entry name" value="Ammonium_transpt"/>
</dbReference>
<comment type="similarity">
    <text evidence="2 8">Belongs to the ammonia transporter channel (TC 1.A.11.2) family.</text>
</comment>
<evidence type="ECO:0000256" key="1">
    <source>
        <dbReference type="ARBA" id="ARBA00004141"/>
    </source>
</evidence>
<sequence length="502" mass="53401">MDSDLDALKAELAALSAEVQTLGDLTFTTANAVNVVFVLLSGFLVFLMQGGFAMLEAGSVRTKNTKNVLLKNVLDACCGVIAFYVFGFAFSSGEPSNAFIGYGNFALADFPKEQYHEFFFAWTFAATAATIVSGCVAERTSFLAYLMYTIFVTSFVYPVVAHWIWSPSGWLSAENEDPLFGVGVFDFAGSTVVHVVGGFAGLMGAIIVGPRLGRFDEDGRVTPMPGHSATLVTLGGFLLWFGWYGFNTGSAGAATFVIDDPELMGSTVIQVVAANTTVAAAAGGITVLVLVRLRDGLFDLISSLNGILAGLVSITAGCAVVEPYGAFTIGLIGGTIYVLSSWTLLLMRIDDPLDAYPVHGSCGVWGTLAVGLLATKELMEATSYNNGSWGLFYGGGFRLLAGQAIGVVTVIAWVVAIIGSFFLILQRLNLLRISPEQEMRGNDQIKHGGVAYPEMKTGTRTRRVVEPHRTIDGDDSEYSASDSEVMKDSNENQGDGQGIIIP</sequence>
<feature type="transmembrane region" description="Helical" evidence="8">
    <location>
        <begin position="185"/>
        <end position="208"/>
    </location>
</feature>
<feature type="transmembrane region" description="Helical" evidence="8">
    <location>
        <begin position="35"/>
        <end position="57"/>
    </location>
</feature>
<dbReference type="NCBIfam" id="TIGR00836">
    <property type="entry name" value="amt"/>
    <property type="match status" value="1"/>
</dbReference>
<dbReference type="InterPro" id="IPR018047">
    <property type="entry name" value="Ammonium_transpt_CS"/>
</dbReference>
<feature type="transmembrane region" description="Helical" evidence="8">
    <location>
        <begin position="266"/>
        <end position="290"/>
    </location>
</feature>
<gene>
    <name evidence="11" type="ORF">RMAR00112_LOCUS25856</name>
</gene>